<evidence type="ECO:0000313" key="6">
    <source>
        <dbReference type="EMBL" id="WOL06903.1"/>
    </source>
</evidence>
<sequence length="645" mass="71130">MVRKGLGFFSRKKSFGRHHHSEHLHAAADGASSSSSSEEVARMEERVARAEAIIVKWDPDTSAYAKITSLFYEDRVEARRFLAEVCGLQRAMLAFVSGVDSARLSHRCLVRAQTLMQAAMRRLEKEFYQMLAANRDLLDPESVSVRSARSSVSEESGYDPSECSPEDEALAAGKFITEVERAAGVVMADLQAIADTMVFAGYGKECIRTYRILRRSIVDEGLYRLGFERLSPAQIQKLEWPVLELKVRSWLGACRVAVRTLFHGERVLTDHVFAGSASVREAVFAHIAGEVAVQFLAFAESMARSKRSPEKLFRLLDMYDAITELWPDIQLVFSFESTTVVREQALASFSKLAEAVRATLADFESAILKESSRAPVPGGGVHPMTRYAMNYISLLADYQPALTEIFAEFPFHPPTPKPAVFFGPPEATPSRPSASGTSSPLADAASSNEESNRSAIASRFAWVIFVLLCKLDGKAEAHRDAALSNLFLANNLQYIVNKVRSCGLLELLGEEWAARHAAKARQYASGYEKLAWGRVAAAVPAGGVSAEEARERMQTFRAVLEEAFAAQADWVVADARMREEVRAMVRDMVVPAYRGFYSRWRAALGESAAARFSPDEVAKRLGEELFSQISGSDGSGNLVRVRPGP</sequence>
<feature type="domain" description="Exocyst complex subunit Exo70 C-terminal" evidence="5">
    <location>
        <begin position="249"/>
        <end position="622"/>
    </location>
</feature>
<dbReference type="PANTHER" id="PTHR12542:SF17">
    <property type="entry name" value="EXOCYST SUBUNIT EXO70 FAMILY PROTEIN"/>
    <property type="match status" value="1"/>
</dbReference>
<keyword evidence="7" id="KW-1185">Reference proteome</keyword>
<dbReference type="Pfam" id="PF03081">
    <property type="entry name" value="Exo70_C"/>
    <property type="match status" value="1"/>
</dbReference>
<evidence type="ECO:0000313" key="7">
    <source>
        <dbReference type="Proteomes" id="UP001327560"/>
    </source>
</evidence>
<dbReference type="SUPFAM" id="SSF74788">
    <property type="entry name" value="Cullin repeat-like"/>
    <property type="match status" value="1"/>
</dbReference>
<proteinExistence type="inferred from homology"/>
<dbReference type="InterPro" id="IPR004140">
    <property type="entry name" value="Exo70"/>
</dbReference>
<dbReference type="InterPro" id="IPR016159">
    <property type="entry name" value="Cullin_repeat-like_dom_sf"/>
</dbReference>
<comment type="similarity">
    <text evidence="1 3">Belongs to the EXO70 family.</text>
</comment>
<dbReference type="Gene3D" id="1.20.1280.170">
    <property type="entry name" value="Exocyst complex component Exo70"/>
    <property type="match status" value="1"/>
</dbReference>
<keyword evidence="3" id="KW-0653">Protein transport</keyword>
<reference evidence="6 7" key="1">
    <citation type="submission" date="2023-10" db="EMBL/GenBank/DDBJ databases">
        <title>Chromosome-scale genome assembly provides insights into flower coloration mechanisms of Canna indica.</title>
        <authorList>
            <person name="Li C."/>
        </authorList>
    </citation>
    <scope>NUCLEOTIDE SEQUENCE [LARGE SCALE GENOMIC DNA]</scope>
    <source>
        <tissue evidence="6">Flower</tissue>
    </source>
</reference>
<name>A0AAQ3KDZ9_9LILI</name>
<protein>
    <recommendedName>
        <fullName evidence="3">Exocyst subunit Exo70 family protein</fullName>
    </recommendedName>
</protein>
<gene>
    <name evidence="6" type="ORF">Cni_G15638</name>
</gene>
<dbReference type="Pfam" id="PF20669">
    <property type="entry name" value="Exo70_N"/>
    <property type="match status" value="1"/>
</dbReference>
<dbReference type="InterPro" id="IPR046364">
    <property type="entry name" value="Exo70_C"/>
</dbReference>
<accession>A0AAQ3KDZ9</accession>
<feature type="compositionally biased region" description="Low complexity" evidence="4">
    <location>
        <begin position="27"/>
        <end position="38"/>
    </location>
</feature>
<dbReference type="GO" id="GO:0006887">
    <property type="term" value="P:exocytosis"/>
    <property type="evidence" value="ECO:0007669"/>
    <property type="project" value="UniProtKB-KW"/>
</dbReference>
<dbReference type="GO" id="GO:0005546">
    <property type="term" value="F:phosphatidylinositol-4,5-bisphosphate binding"/>
    <property type="evidence" value="ECO:0007669"/>
    <property type="project" value="InterPro"/>
</dbReference>
<feature type="region of interest" description="Disordered" evidence="4">
    <location>
        <begin position="420"/>
        <end position="448"/>
    </location>
</feature>
<evidence type="ECO:0000259" key="5">
    <source>
        <dbReference type="Pfam" id="PF03081"/>
    </source>
</evidence>
<dbReference type="Proteomes" id="UP001327560">
    <property type="component" value="Chromosome 5"/>
</dbReference>
<feature type="region of interest" description="Disordered" evidence="4">
    <location>
        <begin position="20"/>
        <end position="41"/>
    </location>
</feature>
<dbReference type="AlphaFoldDB" id="A0AAQ3KDZ9"/>
<dbReference type="GO" id="GO:0000145">
    <property type="term" value="C:exocyst"/>
    <property type="evidence" value="ECO:0007669"/>
    <property type="project" value="InterPro"/>
</dbReference>
<evidence type="ECO:0000256" key="2">
    <source>
        <dbReference type="ARBA" id="ARBA00022448"/>
    </source>
</evidence>
<dbReference type="GO" id="GO:0015031">
    <property type="term" value="P:protein transport"/>
    <property type="evidence" value="ECO:0007669"/>
    <property type="project" value="UniProtKB-KW"/>
</dbReference>
<feature type="compositionally biased region" description="Polar residues" evidence="4">
    <location>
        <begin position="430"/>
        <end position="440"/>
    </location>
</feature>
<keyword evidence="2 3" id="KW-0813">Transport</keyword>
<evidence type="ECO:0000256" key="4">
    <source>
        <dbReference type="SAM" id="MobiDB-lite"/>
    </source>
</evidence>
<dbReference type="PANTHER" id="PTHR12542">
    <property type="entry name" value="EXOCYST COMPLEX PROTEIN EXO70"/>
    <property type="match status" value="1"/>
</dbReference>
<comment type="function">
    <text evidence="3">Component of the exocyst complex.</text>
</comment>
<evidence type="ECO:0000256" key="1">
    <source>
        <dbReference type="ARBA" id="ARBA00006756"/>
    </source>
</evidence>
<organism evidence="6 7">
    <name type="scientific">Canna indica</name>
    <name type="common">Indian-shot</name>
    <dbReference type="NCBI Taxonomy" id="4628"/>
    <lineage>
        <taxon>Eukaryota</taxon>
        <taxon>Viridiplantae</taxon>
        <taxon>Streptophyta</taxon>
        <taxon>Embryophyta</taxon>
        <taxon>Tracheophyta</taxon>
        <taxon>Spermatophyta</taxon>
        <taxon>Magnoliopsida</taxon>
        <taxon>Liliopsida</taxon>
        <taxon>Zingiberales</taxon>
        <taxon>Cannaceae</taxon>
        <taxon>Canna</taxon>
    </lineage>
</organism>
<evidence type="ECO:0000256" key="3">
    <source>
        <dbReference type="RuleBase" id="RU365026"/>
    </source>
</evidence>
<keyword evidence="3" id="KW-0268">Exocytosis</keyword>
<dbReference type="EMBL" id="CP136894">
    <property type="protein sequence ID" value="WOL06903.1"/>
    <property type="molecule type" value="Genomic_DNA"/>
</dbReference>